<dbReference type="GO" id="GO:0005829">
    <property type="term" value="C:cytosol"/>
    <property type="evidence" value="ECO:0007669"/>
    <property type="project" value="TreeGrafter"/>
</dbReference>
<dbReference type="InterPro" id="IPR050197">
    <property type="entry name" value="Aldolase_class_II_sugar_metab"/>
</dbReference>
<dbReference type="InterPro" id="IPR036409">
    <property type="entry name" value="Aldolase_II/adducin_N_sf"/>
</dbReference>
<dbReference type="Gene3D" id="3.40.225.10">
    <property type="entry name" value="Class II aldolase/adducin N-terminal domain"/>
    <property type="match status" value="1"/>
</dbReference>
<proteinExistence type="predicted"/>
<gene>
    <name evidence="3" type="primary">rhaD</name>
    <name evidence="3" type="ORF">IAA83_09895</name>
</gene>
<reference evidence="3" key="2">
    <citation type="journal article" date="2021" name="PeerJ">
        <title>Extensive microbial diversity within the chicken gut microbiome revealed by metagenomics and culture.</title>
        <authorList>
            <person name="Gilroy R."/>
            <person name="Ravi A."/>
            <person name="Getino M."/>
            <person name="Pursley I."/>
            <person name="Horton D.L."/>
            <person name="Alikhan N.F."/>
            <person name="Baker D."/>
            <person name="Gharbi K."/>
            <person name="Hall N."/>
            <person name="Watson M."/>
            <person name="Adriaenssens E.M."/>
            <person name="Foster-Nyarko E."/>
            <person name="Jarju S."/>
            <person name="Secka A."/>
            <person name="Antonio M."/>
            <person name="Oren A."/>
            <person name="Chaudhuri R.R."/>
            <person name="La Ragione R."/>
            <person name="Hildebrand F."/>
            <person name="Pallen M.J."/>
        </authorList>
    </citation>
    <scope>NUCLEOTIDE SEQUENCE</scope>
    <source>
        <strain evidence="3">ChiBcec16-1751</strain>
    </source>
</reference>
<keyword evidence="1" id="KW-0479">Metal-binding</keyword>
<dbReference type="SUPFAM" id="SSF53639">
    <property type="entry name" value="AraD/HMP-PK domain-like"/>
    <property type="match status" value="1"/>
</dbReference>
<evidence type="ECO:0000313" key="3">
    <source>
        <dbReference type="EMBL" id="HIS65658.1"/>
    </source>
</evidence>
<dbReference type="GO" id="GO:0019323">
    <property type="term" value="P:pentose catabolic process"/>
    <property type="evidence" value="ECO:0007669"/>
    <property type="project" value="TreeGrafter"/>
</dbReference>
<name>A0A9D1FB69_9FIRM</name>
<protein>
    <submittedName>
        <fullName evidence="3">Rhamnulose-1-phosphate aldolase</fullName>
        <ecNumber evidence="3">4.1.2.19</ecNumber>
    </submittedName>
</protein>
<accession>A0A9D1FB69</accession>
<keyword evidence="3" id="KW-0456">Lyase</keyword>
<sequence>MNEECLQNLFRIAEELSRAGWAEANAGNISVRLRPEEYPADPAAGPWQPLAIAIPTLAGEQFLVTAKGCQIRNVPHFPRRDCGVLELNGDGTAYRVVWGLVGSVPTSEFFAHLLSHAVRKEQSGGAERVILHTHPVTLVALCHVMELDSVKLTRLLWSMHPEGVALFPGGIAYLPFALSGSREISAMTCEAFQKFSMVLWEYHGVFASGRDLDHAFGMIQAAEKCANIYKAACELGGVTRTLRDEEIAAMAAFLHLSPAPGILNLSGGTNDAI</sequence>
<dbReference type="EMBL" id="DVJJ01000149">
    <property type="protein sequence ID" value="HIS65658.1"/>
    <property type="molecule type" value="Genomic_DNA"/>
</dbReference>
<feature type="domain" description="Class II aldolase/adducin N-terminal" evidence="2">
    <location>
        <begin position="7"/>
        <end position="230"/>
    </location>
</feature>
<dbReference type="NCBIfam" id="NF002963">
    <property type="entry name" value="PRK03634.1"/>
    <property type="match status" value="1"/>
</dbReference>
<evidence type="ECO:0000256" key="1">
    <source>
        <dbReference type="ARBA" id="ARBA00022723"/>
    </source>
</evidence>
<dbReference type="GO" id="GO:0008994">
    <property type="term" value="F:rhamnulose-1-phosphate aldolase activity"/>
    <property type="evidence" value="ECO:0007669"/>
    <property type="project" value="UniProtKB-EC"/>
</dbReference>
<evidence type="ECO:0000313" key="4">
    <source>
        <dbReference type="Proteomes" id="UP000886741"/>
    </source>
</evidence>
<dbReference type="EC" id="4.1.2.19" evidence="3"/>
<dbReference type="SMART" id="SM01007">
    <property type="entry name" value="Aldolase_II"/>
    <property type="match status" value="1"/>
</dbReference>
<comment type="caution">
    <text evidence="3">The sequence shown here is derived from an EMBL/GenBank/DDBJ whole genome shotgun (WGS) entry which is preliminary data.</text>
</comment>
<dbReference type="Pfam" id="PF00596">
    <property type="entry name" value="Aldolase_II"/>
    <property type="match status" value="1"/>
</dbReference>
<evidence type="ECO:0000259" key="2">
    <source>
        <dbReference type="SMART" id="SM01007"/>
    </source>
</evidence>
<dbReference type="PANTHER" id="PTHR22789">
    <property type="entry name" value="FUCULOSE PHOSPHATE ALDOLASE"/>
    <property type="match status" value="1"/>
</dbReference>
<dbReference type="PANTHER" id="PTHR22789:SF16">
    <property type="entry name" value="RHAMNULOSE-1-PHOSPHATE ALDOLASE"/>
    <property type="match status" value="1"/>
</dbReference>
<reference evidence="3" key="1">
    <citation type="submission" date="2020-10" db="EMBL/GenBank/DDBJ databases">
        <authorList>
            <person name="Gilroy R."/>
        </authorList>
    </citation>
    <scope>NUCLEOTIDE SEQUENCE</scope>
    <source>
        <strain evidence="3">ChiBcec16-1751</strain>
    </source>
</reference>
<dbReference type="AlphaFoldDB" id="A0A9D1FB69"/>
<dbReference type="GO" id="GO:0046872">
    <property type="term" value="F:metal ion binding"/>
    <property type="evidence" value="ECO:0007669"/>
    <property type="project" value="UniProtKB-KW"/>
</dbReference>
<organism evidence="3 4">
    <name type="scientific">Candidatus Avoscillospira avistercoris</name>
    <dbReference type="NCBI Taxonomy" id="2840707"/>
    <lineage>
        <taxon>Bacteria</taxon>
        <taxon>Bacillati</taxon>
        <taxon>Bacillota</taxon>
        <taxon>Clostridia</taxon>
        <taxon>Eubacteriales</taxon>
        <taxon>Oscillospiraceae</taxon>
        <taxon>Oscillospiraceae incertae sedis</taxon>
        <taxon>Candidatus Avoscillospira</taxon>
    </lineage>
</organism>
<dbReference type="InterPro" id="IPR001303">
    <property type="entry name" value="Aldolase_II/adducin_N"/>
</dbReference>
<dbReference type="Proteomes" id="UP000886741">
    <property type="component" value="Unassembled WGS sequence"/>
</dbReference>